<dbReference type="SUPFAM" id="SSF89260">
    <property type="entry name" value="Collagen-binding domain"/>
    <property type="match status" value="1"/>
</dbReference>
<dbReference type="SUPFAM" id="SSF49899">
    <property type="entry name" value="Concanavalin A-like lectins/glucanases"/>
    <property type="match status" value="2"/>
</dbReference>
<dbReference type="PROSITE" id="PS00018">
    <property type="entry name" value="EF_HAND_1"/>
    <property type="match status" value="1"/>
</dbReference>
<dbReference type="PROSITE" id="PS51820">
    <property type="entry name" value="PA14"/>
    <property type="match status" value="1"/>
</dbReference>
<dbReference type="InterPro" id="IPR037524">
    <property type="entry name" value="PA14/GLEYA"/>
</dbReference>
<gene>
    <name evidence="9" type="ORF">NIES37_38340</name>
</gene>
<dbReference type="InterPro" id="IPR018247">
    <property type="entry name" value="EF_Hand_1_Ca_BS"/>
</dbReference>
<evidence type="ECO:0000259" key="8">
    <source>
        <dbReference type="PROSITE" id="PS51820"/>
    </source>
</evidence>
<feature type="domain" description="PA14" evidence="8">
    <location>
        <begin position="169"/>
        <end position="312"/>
    </location>
</feature>
<feature type="compositionally biased region" description="Polar residues" evidence="7">
    <location>
        <begin position="3722"/>
        <end position="3736"/>
    </location>
</feature>
<dbReference type="InterPro" id="IPR011658">
    <property type="entry name" value="PA14_dom"/>
</dbReference>
<dbReference type="InterPro" id="IPR008979">
    <property type="entry name" value="Galactose-bd-like_sf"/>
</dbReference>
<dbReference type="InterPro" id="IPR011042">
    <property type="entry name" value="6-blade_b-propeller_TolB-like"/>
</dbReference>
<dbReference type="Gene3D" id="3.90.182.10">
    <property type="entry name" value="Toxin - Anthrax Protective Antigen,domain 1"/>
    <property type="match status" value="1"/>
</dbReference>
<dbReference type="InterPro" id="IPR038081">
    <property type="entry name" value="CalX-like_sf"/>
</dbReference>
<dbReference type="InterPro" id="IPR051455">
    <property type="entry name" value="Bact_solute-bind_prot3"/>
</dbReference>
<dbReference type="SMART" id="SM00758">
    <property type="entry name" value="PA14"/>
    <property type="match status" value="1"/>
</dbReference>
<evidence type="ECO:0000256" key="3">
    <source>
        <dbReference type="ARBA" id="ARBA00022729"/>
    </source>
</evidence>
<dbReference type="Gene3D" id="2.120.10.30">
    <property type="entry name" value="TolB, C-terminal domain"/>
    <property type="match status" value="2"/>
</dbReference>
<dbReference type="PANTHER" id="PTHR30085">
    <property type="entry name" value="AMINO ACID ABC TRANSPORTER PERMEASE"/>
    <property type="match status" value="1"/>
</dbReference>
<keyword evidence="2" id="KW-0813">Transport</keyword>
<dbReference type="InterPro" id="IPR018511">
    <property type="entry name" value="Hemolysin-typ_Ca-bd_CS"/>
</dbReference>
<dbReference type="SMART" id="SM00237">
    <property type="entry name" value="Calx_beta"/>
    <property type="match status" value="1"/>
</dbReference>
<sequence length="7969" mass="860869">MTSSNSINTLLFVDRNVENYQSLIANTQTGTEIILLDANQDGVEQITNVLAQRSNIASVQIISHGSEGQVQLGSTLLNTETIAKYHHLLEQWRNSLTENADILLFGCDVASGIGEEFLQQLSEITGADIAGSTDITGNANLGGDWNLEVQTGSIESSLAVTEEAKQGYTDLLYLKAEYFNDKDLDQDPGLSDSKGTRYDIDNINYAQNDENFDFVNGNNDRGIIWTGYVYAPDSGNYTFYADIDDGVRLWVNNTRIIDKWNNGTGEYTGNISLTGGQWYPFQMNFQNNTGGWRAILKWSSSSISKQVIPAANFILPNDIPSTKYPVSITPSTLQVTEGGTARLTIKSDLTVSGEVKVFYKVEPISGADSKDLNNVPQTQYIAKYVTLSGSSATINIPITDDLLTGESGEKVRITLLPDPSNAYSIKTASSSATVTINDNEPVIGIEKITTDGSENIIEEKFTFSLTLDRAASQPFTVNFIVSGSAKITDDYTFSTSRIIKPSDGTKITISIPIKNDDIREGDESFTISLKKPNSDDGYTINSSKSSIDFNLIDDEPKIGITKIKDGSENIGDNAEFELTFDRQRTEDFALKLNVDAVTKKDASDPNKYLKITGSQIIRGDYIDTAKGADYLLYWRYKDGSKKEYIAADQFTVTANTGLGDKAIIIGVEPINDEVAENTESVKVELVQQTSGSNKRYYEVDSNNKSDTIYIDDNEPTLEFVTFKNAKEYDTFLPNGEDSGTIGYIELKADKPVLSSLGLWVKYTITAGNTVIEGVDYLSSQYRKVSFNPSTQTKGIIVPNSEDLKIAGNSVVDASKIRIYFMALPDAIKENTENLDIKIQPYHFDLDTTGNKTISNYFLKQNGVIVDAINATLKIEDSGLYSPQVLIIDQTGQLVSDKNPLAVTDGKATLKLKLGSQPLNDVIVKFNPPAPTTSASLPTGTITKNEGIDNNDKLVNAIAITTSSFRFDGAISSNKDIDTFKIDLKPGDKLKIDIDARKPKLSTLDSQINLLNSKGEIVAKNDDTSGDDWDSLLEYTVSKADTYYIQVVYSEYYGASGTTYSSGKYKLAVDVTPVNVALKPGNNITFNATNWDKLQTINIEGVTADFNLQAQLTSSDANYQNLNLSLPVTITPPLQTIVKEGVATQNLGTPKVSIFAVGDPSLSNKDPQIQENSLEAAQFVVQLDHVVDQDLTISYSIGGTATKDIDYSGKFSTGANNTYSVTIPKGEISVALPVVPIADNIKELSEEITITLNSGNSYNVDANANSKTITLIDSNIVGFKLANVSFDDTNLDAQGKPKAIIASTFRALQTKESGEKETFAIRLKTKPNSNVTVDFKGFNSKESSLSTSTVTFTPDNWDQYQLVEVKGEADTVIDGDITYDIPGKSSSNDSNYNGLDIPITVTNQDINNSIDKLVTLERPNPSLPLVTIQGTNTTFAENSTAFNTVKVILDRPAPQGGLPVFFSFDGSSATWKQDFTVNTNYFQNQTQNQTQTQAQTQAKNLFNSINVGKFSNPNFADLDKDGDLDLVVGNGNGVVQFYRNIGTTATPFFSAETGSSNPFTAIKVDGNSTPTFADIDQDGDLDLVIGSSTGNLSYSENISDSKGIKFAPLQKLEIIGQPTITNSAPTFADIDRDGDLDAIIGAGDGTIKYYLNTGTKNTGTSIQPILTPQADANNPFKGIDVGDDSKPNLVDFDGDGDLDLFVGGKNGKVSFYRNIGTAKNPQFTLDNNTPTNSWNTGANSAPLFIDLDQDNDLDAVLGKADGTLQYQKQYQAIVIPEGQTTGEITVQAIDDQILEGNEIINLKLAEDTSYRVNTNQPENHRLPLTIQDNDKAGLLLKNSQGQPVSSLKYQTQENSNTPVNFSLELTSKPTNQVKVSVFSQNVREGLLQKTGDTTANQVVDLIFTPDNWNQPQSFSIIPQDDRVQDGAIAYIIGHQVQSLDPNYNDTADSKLGFNISDRLVDRVSIAADGTQANNYTNFFDSPAISADGRYVIFSSFANNLVANDSNGNSDVFIYDRNTKETERLSVSSDGIQGNNYSYQASISTDGRYVVFTSAASNLVSGDTNSNRDIFIYDRTTQATQRLNLSNNGTQANADSYNSAINADGRYVVFESDADNLVAGDINSQRDIFVRDRTTNETQRINLSNSNQQANNNSYNPVITADGRYIIFESDADNLVAGDNNGKRDIFIYDRTTTRTIVNKVITNPINTTGGTISVSSTISPTGEEQDKAFDNDTNTKWLIFGSSGWIQYQYPVSNVVVNSYSITSANDFSERDPKDWQLRGSNDGSNFETIDKQTGINFNNRLETKTFQVNNSKQYRYYRLEILSNHGIDAKSGGAIQLAEFKLNANTATTVTESVITAGEGIQRISVASDGTQANGNSAIASVSADGRYIVFESEASNLVAGDTNGKKDIFIYDRTTKQTQRISVSSDGTQGNGDSLDPTISGDGRYVVFESEASNLVANDTNSKKDIFRYDRTTKQIERLNIANNNAQGTNISFDAAISGDGSYVVFGSLAENLVAGDSNKFSDIFVSAPTKDLVVTNLDDNDKAGFVITSLPITTEGTQDAFSIKLASQPTGKVVVTLTPQDDEFYFVGKKPGDTITITFNAQNWDKAQTLQIAAVDDNKVEYLQRSAIAFEVSGEDPLYNNIGANLKPVTVLIQDNDLPTASISAGRSAAEIYSTPGYFVVQLDRNLGEQGTLVLDGVDDYVSLGDPKIGGDFTLEAWIKIDKYQNNATIIDLGNGQDKDNILLQVDTTGKLQLNTRNGSGNQTTITTNQVLAINQWIHVAAVNDGKGNAAIYLNGELATQASGQTIINNITRNSNFIGKSNWSNEYFDGNISEVRVWDTARSSDQIRQNMNRFLSGTENGLKTYYSINNANPTNLYPETLTDYTNNGIDGTLKNGATWQVGNFDAPVYALPVDNTGLEINYKITGGTATKDADYQSIGTDGNNIGKVRVFGNQILIPIVPIDDKKIEDVSFTINNVSTVSSSNGKTILRLDVLAKSLKPESTSSLDLPTASIVDFGNGLTGNLNKNVTLTQLAQGSFSFDGTNNYASFGNTNIGGDFTIEAWIKIDKHQNYATIIDLGNGQDKDNILLQFDGTTGKLELNTRNGSGTSNRTFITTDKVLPIGQWIHIAAVNDGKGNAFIYLNGELIKQASGQQIVNNITRSSNFIGKSNWSDEYFDGNIAEVRVWDTARSTEEIQANMNRFLSGKEDGLDLYYSANTANANATNKTSGVINDLTGNGINATLQNGATWNVSKTDSPVNSTVINYTGTLELTVDNAIASQIKAGNAARIPSETVTVTLLPGDGYKLGDTNSKTASLNIIDNDVPGVRIVQGGNRTIAIEDDSFKTNNGDTLRTSQFELSLLSEPSSDVTLTLTTNTTKKNAAGEDKKQLRFIDKNGQLVDTLQVTFKPEEWYKLKTITVQGIDDGILEPNLETNIAVIDYKLSSKDINYDNLAVVPQTVYIVDRVLDKVETIKGIEAGFGTLQGTIDNLELPIIGSLKGRSPTLLQDLGSIVIKGVSQTDPNQLTTTSLEKLIEDALTQLGIPGVDVKTTMTDIDVYFEFNAKKNYELFNLNLSSDLGVPALGIGFETQGNLTGNFNYDLSVGFGLNKLLGFYINPDKTKFHADVSLNLSQNFKGVGNLGFLQVDFANDPNNLTKLGISADISFKDPDASKKKLVAPKPITTIDVTAIKVDSTPADTLVIPTPPQLPSAPTEKLAPKSPAATTPNLPTPVSKSNPSQEIAEIPVANPVLAQTVDTKTVEYNRNLQTIPQAASFTSSFSNVSASTLATWLKNPATATAGISQEVLTALTNASPEVKVLLQILLAETTGVNIAFNDKQLQFTYLGSIDFAKLANVIPGVKNIPLNGLTLPVTGAKLTINNPGLENADYTFSAASLPKAQLVSWLSNQAKTLLPQGVQDVLNSLLTLTNNVDLVLGRDQLQITYLGNLDIAQIKDKIPGIKDLPLTGLTLPVTNPTITITNPGNASANYALSAASLPKAQLVSWLGNQAKTLLPQGVQDVVNKLLALTNNVDLVLGKEQIQIAYQGNLNLTQLTGVIPGIKDLPLTGLNLPVTNPKITITNPGSVNADYAFVAEKLPKAQLVSWLAAGKSSLPQGVQDVLNKLLALTNNIDLVLGDNQIEVAYQGNLDLAQLAALIPGVKELPLNGLTLPVTNPRLTINNPKGTNPDYAFAVDSLPKRPILNWITNQAKSVLPEAAQNLLNQLFIENFERVDLVLGSKQMQITYKGDLQLDKLISAIPGVRDLPLTGLNLPVTNPSLTLLNLGTPNVDYAFSVERLPKQELINWVKGQAAALLPEEVRNVLNGLLNLTENVDLQLGNNQIQIGYLGKLDLSSILQQVPGLKDLPLNTLKLPVTNPRLTIINPNSQDIDYSFAVEQLPKQELVNWLVQQLPTEAKSILNTVSDVAQQVDVLFSDKQLKLAYQGNLDIAKIAKVIPGIKDLSLDGLALPVSNPQLILSNLGTQDLSYAFKSDRLPKKELVTWLTNTVTKLLPADVQSFVKQLLSVVENIDVQFGNNQIQIGYLGDLNLKTIIDGITSQLGNFLLPLKGLNLTLTNPSITITNPNVAPSFSFNLDRLPVAQIKTWLVDQVKTLVNDASVQDFLTGLLNNLTNIDLVLGDNQTQITYLGSVDLVKALDIIPGLDSVTPKNLSLPVLNPSFTINKTGSDRNYSLTAESLPKDELTQWLSKEVMALLPTEVAGMVKSLLNVAQRMDATIGSNQLTLSYQGNLDLATIIKEIPGLNELPLNNLSLPVLNPKIEILNPGKNASYNFSAEQLPKQQLLNWLVQQLPAEVKSVLQAIANEAQNLDVVLGNSQIEIGYNGNIDLVKLLALIPGVKDLLTTGLSLPVLNPKLTILNPGANASYSIDAEKLPKQQLINWLSSQLPSDVQTVLSKLSTNLDINIAQNQLQLNYRGDVDLLELAGVIPGVKDLPLQGLKLNVTNPSFTLINPGKANADYIFNSDRLPTKDLLAWLKTTATNSLPDAVKSVLNQLLALGTNIDLVLGKGQMQLAYNGNLDLAQVIGLIPGVKDIGALSGLNLPVTNPSITILNPGTATAQYLLKSDRLPKEELVSWAKGKATELLPADLVKVFNTLMNISEGIDLEVGNNQLEIAYEGSVDLATLLKEIPGLNELPLNNLKLPVLNPSLTITNPGKSASYSFAATKLPKQELISWLKEQAKSLIPTELQGIFNALAAVGEQLDIRFGDSQFQVKYQGNLNLVNILKEIPGIKDFDFTGLTLNVKNPSITITNPGKDADFSFNAEKLPIAELQNWLITKAGNALPTEAKDILNGLKNLAQDVNILLTDKQIQVLYDGTVDVVGLIKNIPGISNIPLPPNNALTVTKPTLTLTRVTTNNITSTDFNFSVEKLNKKGLTAWLIPETKAVLPSSVSNVISSLIATAADFEVLFKKNQLQISYPGTLDLASVIKQIPGLSELQTTDLTLPITNPVLSISNLDQGAADANYSLTADHLPKQELVDWLTKQAKAVLPGEVLNVVEDLLDLARRVDLQIGDSQIQITYEGILDLSDVLEKIPGLDALNVNTLDLPVTNPSLTLTKPLNATSWRDANFTFKADQLPTKQLADWLISQGSALVPSSVATPVKDLLTAFGNVNIGLSNNQFQFSSNQINLSQVINAIPGINSIFTAPPNLTLRDPNLLLTNFKSGTTSYQFSASDLNLATLATSLGIPDDLSSKLPKVNFFVSNDKVQFSASEGIDLKSLVSLDGLGLPDVITTYIKEIKIDNPQITVTKAANSANKIIDLSGTVAGLNIGLNYDGNKWISKGIDDGGRLSALDLINIFNTAKTNQQGFYNFIDYQLKGEANLGLTAKTSINGSPVFPSFSFDVAANFPIFNYGNVQQANKNGTNIKLNNVAIDLGSFISNLMGPVIKEVNQIIEPIKPVIKLLNADTKLFTQLGLGDLFDANSDGKVTVFEVAKRLAPPEDRAKLEKSERFIKAVGDIVDLITELSKIPANQPIVIDLGSFALNDLKVASKDTTQAANKVDTSSSNTGGLQTTKTATDPLTSATNKTSGSSTGSFLSKLKNIEGLEFPILTNPLKAIDLLLGKTTDLVIYDVPDLEFNFGISKSFPIWGPVKGELGGSFSAKTNLVVGFDTAGVNDWKNDNFEFSSIYKIFDGFYLKDWDANGKDVDELSLNATITAGLGLDVGVADATVRGGVQGYLGVDVVDTGENTGTSDGKVRGSEIISRISKPWELFDLNGSIDAFLEAEIKVLVVGTVWKEEFARFNLAKFTLSADGFTFSGALSQSYIAGATIFLDTNFNNQWDVGEVKTISDEYGQFNLDIPQEVDTNGDGEIGVDEAQLVGLGGFDTSSGLSSGALIALPGSAIVTPLTSLEARLVQSGLSRDAADGIIKQQLGLDLSSKIESFDPLKAVGEKQEIGLDVYLAHIQVQSLLNQTRAFLDGLQQAVTGVANPNNLLEAINALAVYLQNSTYSRLDLTNIEILKSFFNSVLERNQLTASAEQVSGVALATAAGNEYLETVAKVGASKAVSEALPVLASLKRVTEEHIPVLIQQMAAGKLTTEQLIGAIAATFDQNYYLVDANGNNFGNRYASVSVSPARVSEADATKVQFRIDLTQEAPNQGLKILYDFSGTATLGEDYQIVGATTGEINIAPGETTAVIEIQVLNDNLAENLESIALNLKTVGEGYAIAPNAKVALIDIQDDDQTTTDSATKGIVLKGNLLANTLTGGVGNDQLEGKEGNDYLDGKEGNDFLLGGGSNDTLIGGLGNDQLEGNAGDDSLEGGEGSDRLEGGEGSDRLLGGVGSDIILAGLGDDYLEGNQGNDQLEGGGGKDTIYGNEDNDWIVAGDSNDVIVGGTGDDILNGGAGADVFFFNSPNDGFDTILDFNPEQGDKIQISASGFGVSDLSGFRFINGVLDFQGKNLALIQNQGKTYAYFSHLEKVVEIVDQPTPIPSTENQQIPENLYSFNAPAVLNDLVQSSQGTGANLLEAILQRGYLKVASSSQNSVLSFDLEFVGALAAALFGNKNQVEIVNTTSSDGFTQVANKNLDLSVRRVTENLVRDGGLNVDFGPVYLYDHQGILVPTDGKIQKIEDLKGATIGVVSNSTAYANLVNILQPLGISFTPRWYDNGAQMFAAYEKGEISALSIDTALVDNYLRSFPDPQKHKLLDGEFSKEPIALVLPENESAWADVVRWVTYATIQAEEFGITSQNIDQILKDNQDENPNNDSDPAIRRFLGLQEKLGTALGLRDDFIVQVIKQVGNYGEIYQRHFPNLERDRNLLWTDGGLMYTPPFSGTPKELNLIDNDKRNVLDEIKQRGVLKFGLPEPLNFPGFTVKQADGTVKGFDADLGRALAAAVFGNPNQVEFVQQAFADGFGNTANGVVDASAAAYTENLVRDASYGIDYSPIYLYTGQGILTRKNSGISSIPTLNGRKIGLLSGMSGTTALSNLQDALVKFSASPTLVTFETSAEMYAAYDRGEVEAVFNDVTLLAGKIPTLSQPQEHQILQDTFSKEPLALIIDENQSDWADVVRWTMYTLVQAEEYGINSTNIDELIALNTDADPNNDSTPEILAFLGIKGNLGAKLGLNNDFAVKVIKAVGNAGELYARNFDTNLLPRGLNELYTSSGLQYAAPFGGIEPQQPHITLNTDTKVFQLEGDTDTINLKFSLSSKHLNRQNIHQIALVAYDNAQGEVDGFKPGQDGYLNAVLKRSQVLFSVLPDDFISNPTKIIQRASRENLGLLFFQNTSLDAVINDSSLLNRVFLGSPFGTSSTQVLTVASLDNNQFSLSFEDQLGDIDPDLVVKLEITNEEIPLGGKLQKQGTEELIDLTDLAGLQVQVSFPIVKSEAAYDNVFGFYQIEDIQGSVVDSLTGKLIRVGEAGYAQAAIRNSQQHGMTMNDQGVLTGGTFAGGKFYAPYLIANGTVDAGLKGDVSVYFSFTGANSDHTDHFLSLGNNAWGVEDLAGGGDRDFNDIVIQANFKIV</sequence>
<keyword evidence="10" id="KW-1185">Reference proteome</keyword>
<evidence type="ECO:0000256" key="6">
    <source>
        <dbReference type="ARBA" id="ARBA00023157"/>
    </source>
</evidence>
<evidence type="ECO:0000313" key="9">
    <source>
        <dbReference type="EMBL" id="BAY99851.1"/>
    </source>
</evidence>
<dbReference type="Pfam" id="PF00497">
    <property type="entry name" value="SBP_bac_3"/>
    <property type="match status" value="1"/>
</dbReference>
<dbReference type="SUPFAM" id="SSF53850">
    <property type="entry name" value="Periplasmic binding protein-like II"/>
    <property type="match status" value="2"/>
</dbReference>
<dbReference type="InterPro" id="IPR013517">
    <property type="entry name" value="FG-GAP"/>
</dbReference>
<keyword evidence="9" id="KW-0401">Integrin</keyword>
<dbReference type="SUPFAM" id="SSF49785">
    <property type="entry name" value="Galactose-binding domain-like"/>
    <property type="match status" value="1"/>
</dbReference>
<dbReference type="SMART" id="SM00062">
    <property type="entry name" value="PBPb"/>
    <property type="match status" value="2"/>
</dbReference>
<reference evidence="9 10" key="1">
    <citation type="submission" date="2017-06" db="EMBL/GenBank/DDBJ databases">
        <title>Genome sequencing of cyanobaciteial culture collection at National Institute for Environmental Studies (NIES).</title>
        <authorList>
            <person name="Hirose Y."/>
            <person name="Shimura Y."/>
            <person name="Fujisawa T."/>
            <person name="Nakamura Y."/>
            <person name="Kawachi M."/>
        </authorList>
    </citation>
    <scope>NUCLEOTIDE SEQUENCE [LARGE SCALE GENOMIC DNA]</scope>
    <source>
        <strain evidence="9 10">NIES-37</strain>
    </source>
</reference>
<dbReference type="InterPro" id="IPR025592">
    <property type="entry name" value="DUF4347"/>
</dbReference>
<dbReference type="InterPro" id="IPR000421">
    <property type="entry name" value="FA58C"/>
</dbReference>
<feature type="region of interest" description="Disordered" evidence="7">
    <location>
        <begin position="3701"/>
        <end position="3736"/>
    </location>
</feature>
<proteinExistence type="inferred from homology"/>
<evidence type="ECO:0000256" key="1">
    <source>
        <dbReference type="ARBA" id="ARBA00010333"/>
    </source>
</evidence>
<dbReference type="Gene3D" id="2.60.120.200">
    <property type="match status" value="2"/>
</dbReference>
<accession>A0A1Z4N2J6</accession>
<dbReference type="SUPFAM" id="SSF69304">
    <property type="entry name" value="Tricorn protease N-terminal domain"/>
    <property type="match status" value="2"/>
</dbReference>
<dbReference type="Pfam" id="PF13517">
    <property type="entry name" value="FG-GAP_3"/>
    <property type="match status" value="2"/>
</dbReference>
<dbReference type="InterPro" id="IPR013320">
    <property type="entry name" value="ConA-like_dom_sf"/>
</dbReference>
<feature type="region of interest" description="Disordered" evidence="7">
    <location>
        <begin position="6007"/>
        <end position="6044"/>
    </location>
</feature>
<dbReference type="SUPFAM" id="SSF51120">
    <property type="entry name" value="beta-Roll"/>
    <property type="match status" value="1"/>
</dbReference>
<dbReference type="RefSeq" id="WP_096578301.1">
    <property type="nucleotide sequence ID" value="NZ_CAWNJS010000001.1"/>
</dbReference>
<dbReference type="PROSITE" id="PS00330">
    <property type="entry name" value="HEMOLYSIN_CALCIUM"/>
    <property type="match status" value="3"/>
</dbReference>
<dbReference type="InterPro" id="IPR001343">
    <property type="entry name" value="Hemolysn_Ca-bd"/>
</dbReference>
<dbReference type="CDD" id="cd13692">
    <property type="entry name" value="PBP2_BztA"/>
    <property type="match status" value="1"/>
</dbReference>
<dbReference type="Proteomes" id="UP000218785">
    <property type="component" value="Chromosome"/>
</dbReference>
<evidence type="ECO:0000256" key="5">
    <source>
        <dbReference type="ARBA" id="ARBA00022837"/>
    </source>
</evidence>
<keyword evidence="6" id="KW-1015">Disulfide bond</keyword>
<keyword evidence="5" id="KW-0106">Calcium</keyword>
<dbReference type="InterPro" id="IPR003644">
    <property type="entry name" value="Calx_beta"/>
</dbReference>
<dbReference type="GO" id="GO:0007229">
    <property type="term" value="P:integrin-mediated signaling pathway"/>
    <property type="evidence" value="ECO:0007669"/>
    <property type="project" value="UniProtKB-KW"/>
</dbReference>
<evidence type="ECO:0000256" key="4">
    <source>
        <dbReference type="ARBA" id="ARBA00022737"/>
    </source>
</evidence>
<dbReference type="InterPro" id="IPR011659">
    <property type="entry name" value="WD40"/>
</dbReference>
<dbReference type="Gene3D" id="3.40.190.10">
    <property type="entry name" value="Periplasmic binding protein-like II"/>
    <property type="match status" value="4"/>
</dbReference>
<evidence type="ECO:0000256" key="2">
    <source>
        <dbReference type="ARBA" id="ARBA00022448"/>
    </source>
</evidence>
<dbReference type="SUPFAM" id="SSF69318">
    <property type="entry name" value="Integrin alpha N-terminal domain"/>
    <property type="match status" value="1"/>
</dbReference>
<dbReference type="Gene3D" id="2.150.10.10">
    <property type="entry name" value="Serralysin-like metalloprotease, C-terminal"/>
    <property type="match status" value="2"/>
</dbReference>
<dbReference type="Pfam" id="PF00353">
    <property type="entry name" value="HemolysinCabind"/>
    <property type="match status" value="3"/>
</dbReference>
<keyword evidence="4" id="KW-0677">Repeat</keyword>
<dbReference type="Pfam" id="PF13448">
    <property type="entry name" value="DUF4114"/>
    <property type="match status" value="1"/>
</dbReference>
<dbReference type="Pfam" id="PF07676">
    <property type="entry name" value="PD40"/>
    <property type="match status" value="2"/>
</dbReference>
<feature type="compositionally biased region" description="Basic and acidic residues" evidence="7">
    <location>
        <begin position="6775"/>
        <end position="6785"/>
    </location>
</feature>
<dbReference type="SUPFAM" id="SSF56988">
    <property type="entry name" value="Anthrax protective antigen"/>
    <property type="match status" value="1"/>
</dbReference>
<dbReference type="Pfam" id="PF03160">
    <property type="entry name" value="Calx-beta"/>
    <property type="match status" value="4"/>
</dbReference>
<dbReference type="InterPro" id="IPR001638">
    <property type="entry name" value="Solute-binding_3/MltF_N"/>
</dbReference>
<dbReference type="PANTHER" id="PTHR30085:SF6">
    <property type="entry name" value="ABC TRANSPORTER GLUTAMINE-BINDING PROTEIN GLNH"/>
    <property type="match status" value="1"/>
</dbReference>
<dbReference type="GO" id="GO:0006865">
    <property type="term" value="P:amino acid transport"/>
    <property type="evidence" value="ECO:0007669"/>
    <property type="project" value="TreeGrafter"/>
</dbReference>
<keyword evidence="3" id="KW-0732">Signal</keyword>
<dbReference type="Pfam" id="PF13385">
    <property type="entry name" value="Laminin_G_3"/>
    <property type="match status" value="2"/>
</dbReference>
<dbReference type="Pfam" id="PF00754">
    <property type="entry name" value="F5_F8_type_C"/>
    <property type="match status" value="1"/>
</dbReference>
<name>A0A1Z4N2J6_9CYAN</name>
<dbReference type="Gene3D" id="2.60.120.380">
    <property type="match status" value="1"/>
</dbReference>
<dbReference type="EMBL" id="AP018248">
    <property type="protein sequence ID" value="BAY99851.1"/>
    <property type="molecule type" value="Genomic_DNA"/>
</dbReference>
<dbReference type="PRINTS" id="PR00313">
    <property type="entry name" value="CABNDNGRPT"/>
</dbReference>
<dbReference type="InterPro" id="IPR006558">
    <property type="entry name" value="LamG-like"/>
</dbReference>
<dbReference type="SUPFAM" id="SSF141072">
    <property type="entry name" value="CalX-like"/>
    <property type="match status" value="4"/>
</dbReference>
<dbReference type="InterPro" id="IPR028994">
    <property type="entry name" value="Integrin_alpha_N"/>
</dbReference>
<evidence type="ECO:0000313" key="10">
    <source>
        <dbReference type="Proteomes" id="UP000218785"/>
    </source>
</evidence>
<dbReference type="InterPro" id="IPR011049">
    <property type="entry name" value="Serralysin-like_metalloprot_C"/>
</dbReference>
<dbReference type="Gene3D" id="2.60.40.2030">
    <property type="match status" value="4"/>
</dbReference>
<dbReference type="InterPro" id="IPR025193">
    <property type="entry name" value="DUF4114"/>
</dbReference>
<dbReference type="Pfam" id="PF07691">
    <property type="entry name" value="PA14"/>
    <property type="match status" value="1"/>
</dbReference>
<dbReference type="GO" id="GO:0005509">
    <property type="term" value="F:calcium ion binding"/>
    <property type="evidence" value="ECO:0007669"/>
    <property type="project" value="InterPro"/>
</dbReference>
<dbReference type="GO" id="GO:0016020">
    <property type="term" value="C:membrane"/>
    <property type="evidence" value="ECO:0007669"/>
    <property type="project" value="InterPro"/>
</dbReference>
<dbReference type="SMART" id="SM00560">
    <property type="entry name" value="LamGL"/>
    <property type="match status" value="2"/>
</dbReference>
<evidence type="ECO:0000256" key="7">
    <source>
        <dbReference type="SAM" id="MobiDB-lite"/>
    </source>
</evidence>
<comment type="similarity">
    <text evidence="1">Belongs to the bacterial solute-binding protein 3 family.</text>
</comment>
<protein>
    <submittedName>
        <fullName evidence="9">Na-Ca exchanger/integrin-beta4</fullName>
    </submittedName>
</protein>
<dbReference type="Pfam" id="PF14252">
    <property type="entry name" value="DUF4347"/>
    <property type="match status" value="1"/>
</dbReference>
<organism evidence="9 10">
    <name type="scientific">Tolypothrix tenuis PCC 7101</name>
    <dbReference type="NCBI Taxonomy" id="231146"/>
    <lineage>
        <taxon>Bacteria</taxon>
        <taxon>Bacillati</taxon>
        <taxon>Cyanobacteriota</taxon>
        <taxon>Cyanophyceae</taxon>
        <taxon>Nostocales</taxon>
        <taxon>Tolypothrichaceae</taxon>
        <taxon>Tolypothrix</taxon>
    </lineage>
</organism>
<feature type="region of interest" description="Disordered" evidence="7">
    <location>
        <begin position="6755"/>
        <end position="6785"/>
    </location>
</feature>
<dbReference type="KEGG" id="ttq:NIES37_38340"/>